<dbReference type="AlphaFoldDB" id="A0A167HCA9"/>
<proteinExistence type="predicted"/>
<feature type="compositionally biased region" description="Basic and acidic residues" evidence="1">
    <location>
        <begin position="248"/>
        <end position="262"/>
    </location>
</feature>
<feature type="compositionally biased region" description="Basic residues" evidence="1">
    <location>
        <begin position="273"/>
        <end position="286"/>
    </location>
</feature>
<feature type="compositionally biased region" description="Basic and acidic residues" evidence="1">
    <location>
        <begin position="116"/>
        <end position="140"/>
    </location>
</feature>
<sequence length="456" mass="53541">MSTLSSVVSKLVRASHGSAIPESVPDEDLDRVVAEIIMKEAREKEVKYGKDGVAAYLPNGGVGESNLPKANKRFLTAMLRNVDEHNASVIRQQQLAADLAREEHDKAEVWERIRQDEEKEERREKERRETKRKDADQAKDRMRRLLGSNLRREPEGSRKKREEHSEHHDGAPRARDELRSSANASTSRHQEDDGRDRRRRHDGYDSSPRPHKRRRDEREYDSLPPPTKRRDDPETSPQRHSRSHRRHEREDSPPKGRRRPELASDEDEDVWRPSRRRSRSRERRMKKDAPTSAPQSEQSSSGKSVLPIHPALLDLEDDPGTAPPPMSKMDRYFDESYDPRLDIQISKEGYIEPGQFEGWDHMLEVLKLRKEEKRLKDWERAAQEYAEDRKGKKKKRSKEERDREREIEEHGRPIKELLDENRRKLAEMEGKEKGLLDVVYKKRGEAREWDKGKVAF</sequence>
<protein>
    <submittedName>
        <fullName evidence="2">Uncharacterized protein</fullName>
    </submittedName>
</protein>
<reference evidence="2 3" key="1">
    <citation type="journal article" date="2016" name="Mol. Biol. Evol.">
        <title>Comparative Genomics of Early-Diverging Mushroom-Forming Fungi Provides Insights into the Origins of Lignocellulose Decay Capabilities.</title>
        <authorList>
            <person name="Nagy L.G."/>
            <person name="Riley R."/>
            <person name="Tritt A."/>
            <person name="Adam C."/>
            <person name="Daum C."/>
            <person name="Floudas D."/>
            <person name="Sun H."/>
            <person name="Yadav J.S."/>
            <person name="Pangilinan J."/>
            <person name="Larsson K.H."/>
            <person name="Matsuura K."/>
            <person name="Barry K."/>
            <person name="Labutti K."/>
            <person name="Kuo R."/>
            <person name="Ohm R.A."/>
            <person name="Bhattacharya S.S."/>
            <person name="Shirouzu T."/>
            <person name="Yoshinaga Y."/>
            <person name="Martin F.M."/>
            <person name="Grigoriev I.V."/>
            <person name="Hibbett D.S."/>
        </authorList>
    </citation>
    <scope>NUCLEOTIDE SEQUENCE [LARGE SCALE GENOMIC DNA]</scope>
    <source>
        <strain evidence="2 3">TUFC12733</strain>
    </source>
</reference>
<dbReference type="PANTHER" id="PTHR40132:SF1">
    <property type="entry name" value="PRE-MRNA-SPLICING FACTOR 38B"/>
    <property type="match status" value="1"/>
</dbReference>
<dbReference type="Proteomes" id="UP000076738">
    <property type="component" value="Unassembled WGS sequence"/>
</dbReference>
<feature type="compositionally biased region" description="Basic and acidic residues" evidence="1">
    <location>
        <begin position="150"/>
        <end position="179"/>
    </location>
</feature>
<feature type="region of interest" description="Disordered" evidence="1">
    <location>
        <begin position="384"/>
        <end position="412"/>
    </location>
</feature>
<feature type="region of interest" description="Disordered" evidence="1">
    <location>
        <begin position="116"/>
        <end position="332"/>
    </location>
</feature>
<feature type="compositionally biased region" description="Polar residues" evidence="1">
    <location>
        <begin position="292"/>
        <end position="303"/>
    </location>
</feature>
<accession>A0A167HCA9</accession>
<dbReference type="EMBL" id="KV417322">
    <property type="protein sequence ID" value="KZO91473.1"/>
    <property type="molecule type" value="Genomic_DNA"/>
</dbReference>
<evidence type="ECO:0000313" key="2">
    <source>
        <dbReference type="EMBL" id="KZO91473.1"/>
    </source>
</evidence>
<evidence type="ECO:0000313" key="3">
    <source>
        <dbReference type="Proteomes" id="UP000076738"/>
    </source>
</evidence>
<dbReference type="OrthoDB" id="2431475at2759"/>
<evidence type="ECO:0000256" key="1">
    <source>
        <dbReference type="SAM" id="MobiDB-lite"/>
    </source>
</evidence>
<feature type="compositionally biased region" description="Basic and acidic residues" evidence="1">
    <location>
        <begin position="397"/>
        <end position="412"/>
    </location>
</feature>
<dbReference type="STRING" id="1330018.A0A167HCA9"/>
<gene>
    <name evidence="2" type="ORF">CALVIDRAFT_541765</name>
</gene>
<name>A0A167HCA9_CALVF</name>
<keyword evidence="3" id="KW-1185">Reference proteome</keyword>
<organism evidence="2 3">
    <name type="scientific">Calocera viscosa (strain TUFC12733)</name>
    <dbReference type="NCBI Taxonomy" id="1330018"/>
    <lineage>
        <taxon>Eukaryota</taxon>
        <taxon>Fungi</taxon>
        <taxon>Dikarya</taxon>
        <taxon>Basidiomycota</taxon>
        <taxon>Agaricomycotina</taxon>
        <taxon>Dacrymycetes</taxon>
        <taxon>Dacrymycetales</taxon>
        <taxon>Dacrymycetaceae</taxon>
        <taxon>Calocera</taxon>
    </lineage>
</organism>
<dbReference type="PANTHER" id="PTHR40132">
    <property type="entry name" value="PRE-MRNA-SPLICING FACTOR 38B"/>
    <property type="match status" value="1"/>
</dbReference>